<reference evidence="4" key="1">
    <citation type="journal article" date="2023" name="Commun. Biol.">
        <title>Genome analysis of Parmales, the sister group of diatoms, reveals the evolutionary specialization of diatoms from phago-mixotrophs to photoautotrophs.</title>
        <authorList>
            <person name="Ban H."/>
            <person name="Sato S."/>
            <person name="Yoshikawa S."/>
            <person name="Yamada K."/>
            <person name="Nakamura Y."/>
            <person name="Ichinomiya M."/>
            <person name="Sato N."/>
            <person name="Blanc-Mathieu R."/>
            <person name="Endo H."/>
            <person name="Kuwata A."/>
            <person name="Ogata H."/>
        </authorList>
    </citation>
    <scope>NUCLEOTIDE SEQUENCE [LARGE SCALE GENOMIC DNA]</scope>
</reference>
<feature type="region of interest" description="Disordered" evidence="2">
    <location>
        <begin position="178"/>
        <end position="200"/>
    </location>
</feature>
<evidence type="ECO:0000256" key="1">
    <source>
        <dbReference type="SAM" id="Coils"/>
    </source>
</evidence>
<gene>
    <name evidence="3" type="ORF">TrCOL_g11970</name>
</gene>
<dbReference type="Proteomes" id="UP001165065">
    <property type="component" value="Unassembled WGS sequence"/>
</dbReference>
<comment type="caution">
    <text evidence="3">The sequence shown here is derived from an EMBL/GenBank/DDBJ whole genome shotgun (WGS) entry which is preliminary data.</text>
</comment>
<dbReference type="OrthoDB" id="205343at2759"/>
<feature type="region of interest" description="Disordered" evidence="2">
    <location>
        <begin position="517"/>
        <end position="554"/>
    </location>
</feature>
<feature type="compositionally biased region" description="Basic residues" evidence="2">
    <location>
        <begin position="545"/>
        <end position="554"/>
    </location>
</feature>
<organism evidence="3 4">
    <name type="scientific">Triparma columacea</name>
    <dbReference type="NCBI Taxonomy" id="722753"/>
    <lineage>
        <taxon>Eukaryota</taxon>
        <taxon>Sar</taxon>
        <taxon>Stramenopiles</taxon>
        <taxon>Ochrophyta</taxon>
        <taxon>Bolidophyceae</taxon>
        <taxon>Parmales</taxon>
        <taxon>Triparmaceae</taxon>
        <taxon>Triparma</taxon>
    </lineage>
</organism>
<evidence type="ECO:0000313" key="4">
    <source>
        <dbReference type="Proteomes" id="UP001165065"/>
    </source>
</evidence>
<sequence length="554" mass="54983">MAFSFGATAAPAPAPAPAAGGFSFGAPAPAPAFGAPAPAPAFGAPAPAPAFGAPAPAPAFGAPAPAPAFGAPAPAPAFGAPAPAPAFGAPAPAPAFGAPAPAPAFGSFGGAPSAAAPASGFGAFGSGASQPAAAQQGQQAANTIKPRTKYANLPPQLKAHLDQLFEVKNKTGKGLSDISGVKIDPPGMGVSGASSTLTEGNDLSVAAGEEKKEEPSSDDSLASLVPMLTEISLNLQRQTKALESVEQQTRGECQSVMKDGLWVMERVKDRQNIIAKMKGGDKQAEAGKSTDPNMISLLPRSETVPPNYLWELLGKLTNDAQATEANVNALSKQMNSAVRRSGGGVAQGDTEGAGGTDVRERIQGIITNNHKLFFGLAGRVSVNNSKLKVKKIRILRGGYASGNKAVEKLQGLGAQGGDRLDKKLKEEINKFRVQQAQTALAAGAPGAPAPAAAAGFGAFGQQQTTTGGGFGAFGSPAAAAPTAASGGFGGFGSPQPQATNQQTGGGFGGFGGFGGTAATTTTTQGFGQSSLQAGFGGGGFNNLGTKKKGKGKKR</sequence>
<evidence type="ECO:0000256" key="2">
    <source>
        <dbReference type="SAM" id="MobiDB-lite"/>
    </source>
</evidence>
<evidence type="ECO:0008006" key="5">
    <source>
        <dbReference type="Google" id="ProtNLM"/>
    </source>
</evidence>
<keyword evidence="1" id="KW-0175">Coiled coil</keyword>
<evidence type="ECO:0000313" key="3">
    <source>
        <dbReference type="EMBL" id="GMI19736.1"/>
    </source>
</evidence>
<dbReference type="AlphaFoldDB" id="A0A9W7FV99"/>
<feature type="region of interest" description="Disordered" evidence="2">
    <location>
        <begin position="277"/>
        <end position="299"/>
    </location>
</feature>
<dbReference type="EMBL" id="BRYA01000499">
    <property type="protein sequence ID" value="GMI19736.1"/>
    <property type="molecule type" value="Genomic_DNA"/>
</dbReference>
<proteinExistence type="predicted"/>
<feature type="compositionally biased region" description="Low complexity" evidence="2">
    <location>
        <begin position="517"/>
        <end position="533"/>
    </location>
</feature>
<name>A0A9W7FV99_9STRA</name>
<protein>
    <recommendedName>
        <fullName evidence="5">Nucleoporin Nup54 alpha-helical domain-containing protein</fullName>
    </recommendedName>
</protein>
<keyword evidence="4" id="KW-1185">Reference proteome</keyword>
<accession>A0A9W7FV99</accession>
<feature type="coiled-coil region" evidence="1">
    <location>
        <begin position="313"/>
        <end position="340"/>
    </location>
</feature>